<feature type="compositionally biased region" description="Low complexity" evidence="1">
    <location>
        <begin position="337"/>
        <end position="357"/>
    </location>
</feature>
<sequence length="641" mass="72164">MDWKIFFLALFDGDIGNAYAKIFEENRIKQEHLPHLTKEWLREMGISAIGDIMTILTSAKKAVIAWLKLQSTIKITPSRLYAKFEDSQENANALKANVSVEREVLEQESRIYGRSQSRPLSKYEDTINACALICCEQDATLLKNRNRLFKLAKEKADSEGYQYKKRKSRSKVFGDGKETKNPKRLKLVTEERQKRQSQLAEDIKSSTDTMKLLELQREKFVNAEKYLQAAEMVTQISECRTKLRGFQAELTKLQKADGHSKKYHKGKRAISSSKVSPLTRATTRTSSSTSTEFESDVFIQDGLHERIEEPIEIESASISVARKGEMRLDMFSVSSSNASPVASVDSKSSHSTSELESGINIQKGLHESEDCIEVPPLLSRRKNGLYCSLITDLSLNEFMIARNCHWEKNHLVSCIECGRLISAAKQINDSGIVPLKTLLTSHFLAPNAKYKSDKAIRRILQLPVVIFPVEIQRGQKKLLVTEQHTTVNYEKVGDFLKTLLESKPNTAQIPSISKETLKVICDLASSEKDKRLIKYAVCQSSNISAETAKKTYGISDLKYLKDNVEDVIEQALEIRKAVDLLSNVKEACILEELGVHIDPNTDSDESESTEGETSESNDNDSCDDMESVKDRQVSNNPTGRS</sequence>
<keyword evidence="3" id="KW-1185">Reference proteome</keyword>
<dbReference type="Pfam" id="PF18017">
    <property type="entry name" value="SAM_4"/>
    <property type="match status" value="1"/>
</dbReference>
<evidence type="ECO:0000256" key="1">
    <source>
        <dbReference type="SAM" id="MobiDB-lite"/>
    </source>
</evidence>
<dbReference type="EMBL" id="CACRXK020007513">
    <property type="protein sequence ID" value="CAB4012449.1"/>
    <property type="molecule type" value="Genomic_DNA"/>
</dbReference>
<feature type="region of interest" description="Disordered" evidence="1">
    <location>
        <begin position="596"/>
        <end position="641"/>
    </location>
</feature>
<dbReference type="Pfam" id="PF04905">
    <property type="entry name" value="NCD2"/>
    <property type="match status" value="1"/>
</dbReference>
<dbReference type="Gene3D" id="1.20.120.2010">
    <property type="entry name" value="NAB conserved domain 2"/>
    <property type="match status" value="1"/>
</dbReference>
<dbReference type="OrthoDB" id="10067653at2759"/>
<dbReference type="InterPro" id="IPR038398">
    <property type="entry name" value="NCD2_sf"/>
</dbReference>
<gene>
    <name evidence="2" type="ORF">PACLA_8A039581</name>
</gene>
<accession>A0A7D9ISQ2</accession>
<evidence type="ECO:0000313" key="3">
    <source>
        <dbReference type="Proteomes" id="UP001152795"/>
    </source>
</evidence>
<proteinExistence type="predicted"/>
<feature type="region of interest" description="Disordered" evidence="1">
    <location>
        <begin position="337"/>
        <end position="359"/>
    </location>
</feature>
<dbReference type="AlphaFoldDB" id="A0A7D9ISQ2"/>
<dbReference type="InterPro" id="IPR006989">
    <property type="entry name" value="NAB_co-repressor_dom"/>
</dbReference>
<protein>
    <submittedName>
        <fullName evidence="2">Chromatin modification-related YNG2</fullName>
    </submittedName>
</protein>
<dbReference type="GO" id="GO:0005634">
    <property type="term" value="C:nucleus"/>
    <property type="evidence" value="ECO:0007669"/>
    <property type="project" value="InterPro"/>
</dbReference>
<feature type="compositionally biased region" description="Acidic residues" evidence="1">
    <location>
        <begin position="601"/>
        <end position="625"/>
    </location>
</feature>
<evidence type="ECO:0000313" key="2">
    <source>
        <dbReference type="EMBL" id="CAB4012449.1"/>
    </source>
</evidence>
<dbReference type="SUPFAM" id="SSF47769">
    <property type="entry name" value="SAM/Pointed domain"/>
    <property type="match status" value="1"/>
</dbReference>
<comment type="caution">
    <text evidence="2">The sequence shown here is derived from an EMBL/GenBank/DDBJ whole genome shotgun (WGS) entry which is preliminary data.</text>
</comment>
<dbReference type="GO" id="GO:0045892">
    <property type="term" value="P:negative regulation of DNA-templated transcription"/>
    <property type="evidence" value="ECO:0007669"/>
    <property type="project" value="InterPro"/>
</dbReference>
<dbReference type="InterPro" id="IPR013761">
    <property type="entry name" value="SAM/pointed_sf"/>
</dbReference>
<dbReference type="Proteomes" id="UP001152795">
    <property type="component" value="Unassembled WGS sequence"/>
</dbReference>
<organism evidence="2 3">
    <name type="scientific">Paramuricea clavata</name>
    <name type="common">Red gorgonian</name>
    <name type="synonym">Violescent sea-whip</name>
    <dbReference type="NCBI Taxonomy" id="317549"/>
    <lineage>
        <taxon>Eukaryota</taxon>
        <taxon>Metazoa</taxon>
        <taxon>Cnidaria</taxon>
        <taxon>Anthozoa</taxon>
        <taxon>Octocorallia</taxon>
        <taxon>Malacalcyonacea</taxon>
        <taxon>Plexauridae</taxon>
        <taxon>Paramuricea</taxon>
    </lineage>
</organism>
<feature type="region of interest" description="Disordered" evidence="1">
    <location>
        <begin position="257"/>
        <end position="293"/>
    </location>
</feature>
<reference evidence="2" key="1">
    <citation type="submission" date="2020-04" db="EMBL/GenBank/DDBJ databases">
        <authorList>
            <person name="Alioto T."/>
            <person name="Alioto T."/>
            <person name="Gomez Garrido J."/>
        </authorList>
    </citation>
    <scope>NUCLEOTIDE SEQUENCE</scope>
    <source>
        <strain evidence="2">A484AB</strain>
    </source>
</reference>
<name>A0A7D9ISQ2_PARCT</name>
<feature type="compositionally biased region" description="Low complexity" evidence="1">
    <location>
        <begin position="279"/>
        <end position="291"/>
    </location>
</feature>